<keyword evidence="2" id="KW-1185">Reference proteome</keyword>
<accession>A0ACB7GAC0</accession>
<evidence type="ECO:0000313" key="1">
    <source>
        <dbReference type="EMBL" id="KAG8637182.1"/>
    </source>
</evidence>
<reference evidence="2" key="1">
    <citation type="journal article" date="2016" name="Nat. Biotechnol.">
        <title>Sequencing wild and cultivated cassava and related species reveals extensive interspecific hybridization and genetic diversity.</title>
        <authorList>
            <person name="Bredeson J.V."/>
            <person name="Lyons J.B."/>
            <person name="Prochnik S.E."/>
            <person name="Wu G.A."/>
            <person name="Ha C.M."/>
            <person name="Edsinger-Gonzales E."/>
            <person name="Grimwood J."/>
            <person name="Schmutz J."/>
            <person name="Rabbi I.Y."/>
            <person name="Egesi C."/>
            <person name="Nauluvula P."/>
            <person name="Lebot V."/>
            <person name="Ndunguru J."/>
            <person name="Mkamilo G."/>
            <person name="Bart R.S."/>
            <person name="Setter T.L."/>
            <person name="Gleadow R.M."/>
            <person name="Kulakow P."/>
            <person name="Ferguson M.E."/>
            <person name="Rounsley S."/>
            <person name="Rokhsar D.S."/>
        </authorList>
    </citation>
    <scope>NUCLEOTIDE SEQUENCE [LARGE SCALE GENOMIC DNA]</scope>
    <source>
        <strain evidence="2">cv. AM560-2</strain>
    </source>
</reference>
<protein>
    <submittedName>
        <fullName evidence="1">Uncharacterized protein</fullName>
    </submittedName>
</protein>
<organism evidence="1 2">
    <name type="scientific">Manihot esculenta</name>
    <name type="common">Cassava</name>
    <name type="synonym">Jatropha manihot</name>
    <dbReference type="NCBI Taxonomy" id="3983"/>
    <lineage>
        <taxon>Eukaryota</taxon>
        <taxon>Viridiplantae</taxon>
        <taxon>Streptophyta</taxon>
        <taxon>Embryophyta</taxon>
        <taxon>Tracheophyta</taxon>
        <taxon>Spermatophyta</taxon>
        <taxon>Magnoliopsida</taxon>
        <taxon>eudicotyledons</taxon>
        <taxon>Gunneridae</taxon>
        <taxon>Pentapetalae</taxon>
        <taxon>rosids</taxon>
        <taxon>fabids</taxon>
        <taxon>Malpighiales</taxon>
        <taxon>Euphorbiaceae</taxon>
        <taxon>Crotonoideae</taxon>
        <taxon>Manihoteae</taxon>
        <taxon>Manihot</taxon>
    </lineage>
</organism>
<name>A0ACB7GAC0_MANES</name>
<gene>
    <name evidence="1" type="ORF">MANES_15G093801v8</name>
</gene>
<sequence>MGISKTKVNLRRLLAAALQQQNKAKRIHFIATLREQLEHLAEEINPDGLPRVSKAEVNDYTDKIEALASRIVAPSPQIQVYEESVAGSSAKESPKADEESHFSSLFHFESSGILAPDRPIKKCSLLSFKGALYSRLELEIFGQGRKDLCYHISPLAGIGTPVKLDTAAKAHIEKHRKLQEDLIDEMVGLAQQLKESSLMMSQSLENTEKILDSTEKGVEQSLASIGRANVRALEMHSKTSKTTCFTWLVIFVMACMVVLLTRVI</sequence>
<proteinExistence type="predicted"/>
<evidence type="ECO:0000313" key="2">
    <source>
        <dbReference type="Proteomes" id="UP000091857"/>
    </source>
</evidence>
<dbReference type="Proteomes" id="UP000091857">
    <property type="component" value="Chromosome 15"/>
</dbReference>
<comment type="caution">
    <text evidence="1">The sequence shown here is derived from an EMBL/GenBank/DDBJ whole genome shotgun (WGS) entry which is preliminary data.</text>
</comment>
<dbReference type="EMBL" id="CM004401">
    <property type="protein sequence ID" value="KAG8637182.1"/>
    <property type="molecule type" value="Genomic_DNA"/>
</dbReference>